<dbReference type="SMART" id="SM00862">
    <property type="entry name" value="Trans_reg_C"/>
    <property type="match status" value="1"/>
</dbReference>
<dbReference type="InterPro" id="IPR039420">
    <property type="entry name" value="WalR-like"/>
</dbReference>
<dbReference type="PROSITE" id="PS50110">
    <property type="entry name" value="RESPONSE_REGULATORY"/>
    <property type="match status" value="1"/>
</dbReference>
<evidence type="ECO:0000313" key="6">
    <source>
        <dbReference type="EMBL" id="MDO1584897.1"/>
    </source>
</evidence>
<dbReference type="CDD" id="cd00383">
    <property type="entry name" value="trans_reg_C"/>
    <property type="match status" value="1"/>
</dbReference>
<dbReference type="InterPro" id="IPR011006">
    <property type="entry name" value="CheY-like_superfamily"/>
</dbReference>
<organism evidence="6 7">
    <name type="scientific">Rhizobium oryzicola</name>
    <dbReference type="NCBI Taxonomy" id="1232668"/>
    <lineage>
        <taxon>Bacteria</taxon>
        <taxon>Pseudomonadati</taxon>
        <taxon>Pseudomonadota</taxon>
        <taxon>Alphaproteobacteria</taxon>
        <taxon>Hyphomicrobiales</taxon>
        <taxon>Rhizobiaceae</taxon>
        <taxon>Rhizobium/Agrobacterium group</taxon>
        <taxon>Rhizobium</taxon>
    </lineage>
</organism>
<reference evidence="6" key="2">
    <citation type="submission" date="2023-07" db="EMBL/GenBank/DDBJ databases">
        <authorList>
            <person name="Sun H."/>
        </authorList>
    </citation>
    <scope>NUCLEOTIDE SEQUENCE</scope>
    <source>
        <strain evidence="6">05753</strain>
    </source>
</reference>
<dbReference type="Proteomes" id="UP001169006">
    <property type="component" value="Unassembled WGS sequence"/>
</dbReference>
<dbReference type="Pfam" id="PF00486">
    <property type="entry name" value="Trans_reg_C"/>
    <property type="match status" value="1"/>
</dbReference>
<dbReference type="PROSITE" id="PS51755">
    <property type="entry name" value="OMPR_PHOB"/>
    <property type="match status" value="1"/>
</dbReference>
<sequence length="237" mass="27369">MTRIILVEDDRLFARILQSSLIQNSYRVDWFETEAIAIQAIAETHYDLGIFDVSLYRTSGLDLVRKLRSAGNHLPVLMLSTFCRSQDRTEGLDSGADDYLAKPFDMAEFQARIRALLRRQRHAVDEPLRSGDVELHTDAMIVRRNDRIIRLTLKEFLTLRILMERSGRYVSKADIEYAIYDVDTLVESNAIEVTIYTLRKKLGSDFIRSIRGVGYTVERTGAERTRDVCDHHRSRIA</sequence>
<feature type="DNA-binding region" description="OmpR/PhoB-type" evidence="3">
    <location>
        <begin position="125"/>
        <end position="219"/>
    </location>
</feature>
<dbReference type="InterPro" id="IPR001867">
    <property type="entry name" value="OmpR/PhoB-type_DNA-bd"/>
</dbReference>
<comment type="caution">
    <text evidence="6">The sequence shown here is derived from an EMBL/GenBank/DDBJ whole genome shotgun (WGS) entry which is preliminary data.</text>
</comment>
<dbReference type="PANTHER" id="PTHR48111:SF36">
    <property type="entry name" value="TRANSCRIPTIONAL REGULATORY PROTEIN CUTR"/>
    <property type="match status" value="1"/>
</dbReference>
<dbReference type="Gene3D" id="1.10.10.10">
    <property type="entry name" value="Winged helix-like DNA-binding domain superfamily/Winged helix DNA-binding domain"/>
    <property type="match status" value="1"/>
</dbReference>
<reference evidence="6" key="1">
    <citation type="journal article" date="2015" name="Int. J. Syst. Evol. Microbiol.">
        <title>Rhizobium oryzicola sp. nov., potential plant-growth-promoting endophytic bacteria isolated from rice roots.</title>
        <authorList>
            <person name="Zhang X.X."/>
            <person name="Gao J.S."/>
            <person name="Cao Y.H."/>
            <person name="Sheirdil R.A."/>
            <person name="Wang X.C."/>
            <person name="Zhang L."/>
        </authorList>
    </citation>
    <scope>NUCLEOTIDE SEQUENCE</scope>
    <source>
        <strain evidence="6">05753</strain>
    </source>
</reference>
<keyword evidence="7" id="KW-1185">Reference proteome</keyword>
<dbReference type="SUPFAM" id="SSF52172">
    <property type="entry name" value="CheY-like"/>
    <property type="match status" value="1"/>
</dbReference>
<dbReference type="RefSeq" id="WP_302079160.1">
    <property type="nucleotide sequence ID" value="NZ_JAUKWQ010000011.1"/>
</dbReference>
<dbReference type="PANTHER" id="PTHR48111">
    <property type="entry name" value="REGULATOR OF RPOS"/>
    <property type="match status" value="1"/>
</dbReference>
<feature type="modified residue" description="4-aspartylphosphate" evidence="2">
    <location>
        <position position="52"/>
    </location>
</feature>
<keyword evidence="2" id="KW-0597">Phosphoprotein</keyword>
<dbReference type="InterPro" id="IPR001789">
    <property type="entry name" value="Sig_transdc_resp-reg_receiver"/>
</dbReference>
<protein>
    <submittedName>
        <fullName evidence="6">Response regulator transcription factor</fullName>
    </submittedName>
</protein>
<dbReference type="SMART" id="SM00448">
    <property type="entry name" value="REC"/>
    <property type="match status" value="1"/>
</dbReference>
<dbReference type="InterPro" id="IPR036388">
    <property type="entry name" value="WH-like_DNA-bd_sf"/>
</dbReference>
<evidence type="ECO:0000259" key="5">
    <source>
        <dbReference type="PROSITE" id="PS51755"/>
    </source>
</evidence>
<accession>A0ABT8T2E7</accession>
<dbReference type="Gene3D" id="6.10.250.690">
    <property type="match status" value="1"/>
</dbReference>
<evidence type="ECO:0000313" key="7">
    <source>
        <dbReference type="Proteomes" id="UP001169006"/>
    </source>
</evidence>
<evidence type="ECO:0000256" key="1">
    <source>
        <dbReference type="ARBA" id="ARBA00023125"/>
    </source>
</evidence>
<dbReference type="Gene3D" id="3.40.50.2300">
    <property type="match status" value="1"/>
</dbReference>
<dbReference type="EMBL" id="JAUKWQ010000011">
    <property type="protein sequence ID" value="MDO1584897.1"/>
    <property type="molecule type" value="Genomic_DNA"/>
</dbReference>
<evidence type="ECO:0000259" key="4">
    <source>
        <dbReference type="PROSITE" id="PS50110"/>
    </source>
</evidence>
<gene>
    <name evidence="6" type="ORF">Q2T52_22645</name>
</gene>
<evidence type="ECO:0000256" key="2">
    <source>
        <dbReference type="PROSITE-ProRule" id="PRU00169"/>
    </source>
</evidence>
<proteinExistence type="predicted"/>
<evidence type="ECO:0000256" key="3">
    <source>
        <dbReference type="PROSITE-ProRule" id="PRU01091"/>
    </source>
</evidence>
<feature type="domain" description="Response regulatory" evidence="4">
    <location>
        <begin position="3"/>
        <end position="117"/>
    </location>
</feature>
<keyword evidence="1 3" id="KW-0238">DNA-binding</keyword>
<name>A0ABT8T2E7_9HYPH</name>
<feature type="domain" description="OmpR/PhoB-type" evidence="5">
    <location>
        <begin position="125"/>
        <end position="219"/>
    </location>
</feature>
<dbReference type="Pfam" id="PF00072">
    <property type="entry name" value="Response_reg"/>
    <property type="match status" value="1"/>
</dbReference>